<keyword evidence="1 3" id="KW-0315">Glutamine amidotransferase</keyword>
<name>A0A0K1PDL4_9BACT</name>
<dbReference type="PANTHER" id="PTHR43187:SF1">
    <property type="entry name" value="GLUTAMINE AMIDOTRANSFERASE DUG3-RELATED"/>
    <property type="match status" value="1"/>
</dbReference>
<dbReference type="PROSITE" id="PS51278">
    <property type="entry name" value="GATASE_TYPE_2"/>
    <property type="match status" value="1"/>
</dbReference>
<organism evidence="3 4">
    <name type="scientific">Vulgatibacter incomptus</name>
    <dbReference type="NCBI Taxonomy" id="1391653"/>
    <lineage>
        <taxon>Bacteria</taxon>
        <taxon>Pseudomonadati</taxon>
        <taxon>Myxococcota</taxon>
        <taxon>Myxococcia</taxon>
        <taxon>Myxococcales</taxon>
        <taxon>Cystobacterineae</taxon>
        <taxon>Vulgatibacteraceae</taxon>
        <taxon>Vulgatibacter</taxon>
    </lineage>
</organism>
<reference evidence="3 4" key="1">
    <citation type="submission" date="2015-08" db="EMBL/GenBank/DDBJ databases">
        <authorList>
            <person name="Babu N.S."/>
            <person name="Beckwith C.J."/>
            <person name="Beseler K.G."/>
            <person name="Brison A."/>
            <person name="Carone J.V."/>
            <person name="Caskin T.P."/>
            <person name="Diamond M."/>
            <person name="Durham M.E."/>
            <person name="Foxe J.M."/>
            <person name="Go M."/>
            <person name="Henderson B.A."/>
            <person name="Jones I.B."/>
            <person name="McGettigan J.A."/>
            <person name="Micheletti S.J."/>
            <person name="Nasrallah M.E."/>
            <person name="Ortiz D."/>
            <person name="Piller C.R."/>
            <person name="Privatt S.R."/>
            <person name="Schneider S.L."/>
            <person name="Sharp S."/>
            <person name="Smith T.C."/>
            <person name="Stanton J.D."/>
            <person name="Ullery H.E."/>
            <person name="Wilson R.J."/>
            <person name="Serrano M.G."/>
            <person name="Buck G."/>
            <person name="Lee V."/>
            <person name="Wang Y."/>
            <person name="Carvalho R."/>
            <person name="Voegtly L."/>
            <person name="Shi R."/>
            <person name="Duckworth R."/>
            <person name="Johnson A."/>
            <person name="Loviza R."/>
            <person name="Walstead R."/>
            <person name="Shah Z."/>
            <person name="Kiflezghi M."/>
            <person name="Wade K."/>
            <person name="Ball S.L."/>
            <person name="Bradley K.W."/>
            <person name="Asai D.J."/>
            <person name="Bowman C.A."/>
            <person name="Russell D.A."/>
            <person name="Pope W.H."/>
            <person name="Jacobs-Sera D."/>
            <person name="Hendrix R.W."/>
            <person name="Hatfull G.F."/>
        </authorList>
    </citation>
    <scope>NUCLEOTIDE SEQUENCE [LARGE SCALE GENOMIC DNA]</scope>
    <source>
        <strain evidence="3 4">DSM 27710</strain>
    </source>
</reference>
<keyword evidence="3" id="KW-0808">Transferase</keyword>
<feature type="domain" description="Glutamine amidotransferase type-2" evidence="2">
    <location>
        <begin position="1"/>
        <end position="186"/>
    </location>
</feature>
<keyword evidence="4" id="KW-1185">Reference proteome</keyword>
<dbReference type="InterPro" id="IPR029055">
    <property type="entry name" value="Ntn_hydrolases_N"/>
</dbReference>
<dbReference type="InterPro" id="IPR052373">
    <property type="entry name" value="Gamma-glu_amide_hydrolase"/>
</dbReference>
<dbReference type="AlphaFoldDB" id="A0A0K1PDL4"/>
<dbReference type="Gene3D" id="3.60.20.10">
    <property type="entry name" value="Glutamine Phosphoribosylpyrophosphate, subunit 1, domain 1"/>
    <property type="match status" value="1"/>
</dbReference>
<proteinExistence type="predicted"/>
<evidence type="ECO:0000259" key="2">
    <source>
        <dbReference type="PROSITE" id="PS51278"/>
    </source>
</evidence>
<gene>
    <name evidence="3" type="ORF">AKJ08_1997</name>
</gene>
<protein>
    <submittedName>
        <fullName evidence="3">Glutamine amidotransferase, class-II</fullName>
    </submittedName>
</protein>
<dbReference type="Proteomes" id="UP000055590">
    <property type="component" value="Chromosome"/>
</dbReference>
<accession>A0A0K1PDL4</accession>
<dbReference type="InterPro" id="IPR026869">
    <property type="entry name" value="EgtC-like"/>
</dbReference>
<dbReference type="PANTHER" id="PTHR43187">
    <property type="entry name" value="GLUTAMINE AMIDOTRANSFERASE DUG3-RELATED"/>
    <property type="match status" value="1"/>
</dbReference>
<evidence type="ECO:0000313" key="4">
    <source>
        <dbReference type="Proteomes" id="UP000055590"/>
    </source>
</evidence>
<sequence>MSLGNAHPFTWGSWLFAHNGTIPRFSEVRGAVEAELAPAFRSVASGETDSSRCFALFLTRLSKLAAPEHDPPMAAIAQALGETVAIVAGIADAPGYRPSATNFLVGNGRSMLACRRGRTLFHATRLRAESGHEVAGATVPRLLIASEDPGDDHLWEPTPEEEMVGIDSSFRLHRFDLRDWGIRAAG</sequence>
<dbReference type="GO" id="GO:0016740">
    <property type="term" value="F:transferase activity"/>
    <property type="evidence" value="ECO:0007669"/>
    <property type="project" value="UniProtKB-KW"/>
</dbReference>
<dbReference type="STRING" id="1391653.AKJ08_1997"/>
<dbReference type="EMBL" id="CP012332">
    <property type="protein sequence ID" value="AKU91610.1"/>
    <property type="molecule type" value="Genomic_DNA"/>
</dbReference>
<evidence type="ECO:0000256" key="1">
    <source>
        <dbReference type="ARBA" id="ARBA00022962"/>
    </source>
</evidence>
<dbReference type="InterPro" id="IPR017932">
    <property type="entry name" value="GATase_2_dom"/>
</dbReference>
<dbReference type="SUPFAM" id="SSF56235">
    <property type="entry name" value="N-terminal nucleophile aminohydrolases (Ntn hydrolases)"/>
    <property type="match status" value="1"/>
</dbReference>
<evidence type="ECO:0000313" key="3">
    <source>
        <dbReference type="EMBL" id="AKU91610.1"/>
    </source>
</evidence>
<dbReference type="Pfam" id="PF13230">
    <property type="entry name" value="GATase_4"/>
    <property type="match status" value="1"/>
</dbReference>
<dbReference type="KEGG" id="vin:AKJ08_1997"/>